<evidence type="ECO:0000313" key="3">
    <source>
        <dbReference type="Proteomes" id="UP001166286"/>
    </source>
</evidence>
<keyword evidence="3" id="KW-1185">Reference proteome</keyword>
<dbReference type="Proteomes" id="UP001166286">
    <property type="component" value="Unassembled WGS sequence"/>
</dbReference>
<organism evidence="2 3">
    <name type="scientific">Cladonia borealis</name>
    <dbReference type="NCBI Taxonomy" id="184061"/>
    <lineage>
        <taxon>Eukaryota</taxon>
        <taxon>Fungi</taxon>
        <taxon>Dikarya</taxon>
        <taxon>Ascomycota</taxon>
        <taxon>Pezizomycotina</taxon>
        <taxon>Lecanoromycetes</taxon>
        <taxon>OSLEUM clade</taxon>
        <taxon>Lecanoromycetidae</taxon>
        <taxon>Lecanorales</taxon>
        <taxon>Lecanorineae</taxon>
        <taxon>Cladoniaceae</taxon>
        <taxon>Cladonia</taxon>
    </lineage>
</organism>
<comment type="caution">
    <text evidence="2">The sequence shown here is derived from an EMBL/GenBank/DDBJ whole genome shotgun (WGS) entry which is preliminary data.</text>
</comment>
<accession>A0AA39R1J8</accession>
<reference evidence="2" key="1">
    <citation type="submission" date="2023-03" db="EMBL/GenBank/DDBJ databases">
        <title>Complete genome of Cladonia borealis.</title>
        <authorList>
            <person name="Park H."/>
        </authorList>
    </citation>
    <scope>NUCLEOTIDE SEQUENCE</scope>
    <source>
        <strain evidence="2">ANT050790</strain>
    </source>
</reference>
<feature type="compositionally biased region" description="Basic and acidic residues" evidence="1">
    <location>
        <begin position="1"/>
        <end position="10"/>
    </location>
</feature>
<dbReference type="AlphaFoldDB" id="A0AA39R1J8"/>
<dbReference type="EMBL" id="JAFEKC020000011">
    <property type="protein sequence ID" value="KAK0512356.1"/>
    <property type="molecule type" value="Genomic_DNA"/>
</dbReference>
<protein>
    <submittedName>
        <fullName evidence="2">Uncharacterized protein</fullName>
    </submittedName>
</protein>
<feature type="compositionally biased region" description="Basic and acidic residues" evidence="1">
    <location>
        <begin position="30"/>
        <end position="41"/>
    </location>
</feature>
<evidence type="ECO:0000313" key="2">
    <source>
        <dbReference type="EMBL" id="KAK0512356.1"/>
    </source>
</evidence>
<name>A0AA39R1J8_9LECA</name>
<sequence length="218" mass="25828">MSSPVEHMKEEEEESKQFDSTIAKHSTTRPVKEEGREDLEVRRPLAAAPDLPPRIDYSSASNEIDGNVYLAYAFPRPRHHRSPNVESPDYRKYPEYTHRAKVVTWDRKTGFGSLFELQSAKIINVGLEDIRPTYGALIVGTEVIFQMYDWKFHNFWVNDDRYYVLYREAAICEARYSYMREDNDSIEFDPNRDYFRRPELNDKDINTHMEVYSTRHND</sequence>
<proteinExistence type="predicted"/>
<feature type="region of interest" description="Disordered" evidence="1">
    <location>
        <begin position="1"/>
        <end position="41"/>
    </location>
</feature>
<feature type="compositionally biased region" description="Polar residues" evidence="1">
    <location>
        <begin position="18"/>
        <end position="29"/>
    </location>
</feature>
<evidence type="ECO:0000256" key="1">
    <source>
        <dbReference type="SAM" id="MobiDB-lite"/>
    </source>
</evidence>
<gene>
    <name evidence="2" type="ORF">JMJ35_005484</name>
</gene>